<evidence type="ECO:0000313" key="1">
    <source>
        <dbReference type="EMBL" id="ACD83604.1"/>
    </source>
</evidence>
<accession>B3DWA1</accession>
<dbReference type="KEGG" id="min:Minf_1550"/>
<sequence length="76" mass="8663">MKLDFVIDHPRFGIVFTRVFDPQTQKWLRIEELPQTKITQVEERRDEVTVVVDPPLTEGTIVNVGPESSLSVRAAS</sequence>
<dbReference type="EMBL" id="CP000975">
    <property type="protein sequence ID" value="ACD83604.1"/>
    <property type="molecule type" value="Genomic_DNA"/>
</dbReference>
<protein>
    <submittedName>
        <fullName evidence="1">Uncharacterized protein</fullName>
    </submittedName>
</protein>
<name>B3DWA1_METI4</name>
<gene>
    <name evidence="1" type="ordered locus">Minf_1550</name>
</gene>
<organism evidence="1 2">
    <name type="scientific">Methylacidiphilum infernorum (isolate V4)</name>
    <name type="common">Methylokorus infernorum (strain V4)</name>
    <dbReference type="NCBI Taxonomy" id="481448"/>
    <lineage>
        <taxon>Bacteria</taxon>
        <taxon>Pseudomonadati</taxon>
        <taxon>Verrucomicrobiota</taxon>
        <taxon>Methylacidiphilae</taxon>
        <taxon>Methylacidiphilales</taxon>
        <taxon>Methylacidiphilaceae</taxon>
        <taxon>Methylacidiphilum (ex Ratnadevi et al. 2023)</taxon>
    </lineage>
</organism>
<reference evidence="1 2" key="1">
    <citation type="journal article" date="2008" name="Biol. Direct">
        <title>Complete genome sequence of the extremely acidophilic methanotroph isolate V4, Methylacidiphilum infernorum, a representative of the bacterial phylum Verrucomicrobia.</title>
        <authorList>
            <person name="Hou S."/>
            <person name="Makarova K.S."/>
            <person name="Saw J.H."/>
            <person name="Senin P."/>
            <person name="Ly B.V."/>
            <person name="Zhou Z."/>
            <person name="Ren Y."/>
            <person name="Wang J."/>
            <person name="Galperin M.Y."/>
            <person name="Omelchenko M.V."/>
            <person name="Wolf Y.I."/>
            <person name="Yutin N."/>
            <person name="Koonin E.V."/>
            <person name="Stott M.B."/>
            <person name="Mountain B.W."/>
            <person name="Crowe M.A."/>
            <person name="Smirnova A.V."/>
            <person name="Dunfield P.F."/>
            <person name="Feng L."/>
            <person name="Wang L."/>
            <person name="Alam M."/>
        </authorList>
    </citation>
    <scope>NUCLEOTIDE SEQUENCE [LARGE SCALE GENOMIC DNA]</scope>
    <source>
        <strain evidence="2">Isolate V4</strain>
    </source>
</reference>
<dbReference type="STRING" id="481448.Minf_1550"/>
<evidence type="ECO:0000313" key="2">
    <source>
        <dbReference type="Proteomes" id="UP000009149"/>
    </source>
</evidence>
<dbReference type="HOGENOM" id="CLU_2650289_0_0_0"/>
<dbReference type="Proteomes" id="UP000009149">
    <property type="component" value="Chromosome"/>
</dbReference>
<dbReference type="RefSeq" id="WP_012463886.1">
    <property type="nucleotide sequence ID" value="NC_010794.1"/>
</dbReference>
<proteinExistence type="predicted"/>
<dbReference type="AlphaFoldDB" id="B3DWA1"/>